<keyword evidence="3" id="KW-0175">Coiled coil</keyword>
<dbReference type="Pfam" id="PF00085">
    <property type="entry name" value="Thioredoxin"/>
    <property type="match status" value="1"/>
</dbReference>
<protein>
    <recommendedName>
        <fullName evidence="4">Thioredoxin domain-containing protein</fullName>
    </recommendedName>
</protein>
<dbReference type="GO" id="GO:0003756">
    <property type="term" value="F:protein disulfide isomerase activity"/>
    <property type="evidence" value="ECO:0007669"/>
    <property type="project" value="TreeGrafter"/>
</dbReference>
<keyword evidence="2" id="KW-0732">Signal</keyword>
<feature type="domain" description="Thioredoxin" evidence="4">
    <location>
        <begin position="1"/>
        <end position="68"/>
    </location>
</feature>
<dbReference type="EMBL" id="HBNR01040504">
    <property type="protein sequence ID" value="CAE4598960.1"/>
    <property type="molecule type" value="Transcribed_RNA"/>
</dbReference>
<evidence type="ECO:0000259" key="4">
    <source>
        <dbReference type="Pfam" id="PF00085"/>
    </source>
</evidence>
<dbReference type="PANTHER" id="PTHR45672:SF3">
    <property type="entry name" value="THIOREDOXIN DOMAIN-CONTAINING PROTEIN 5"/>
    <property type="match status" value="1"/>
</dbReference>
<evidence type="ECO:0000313" key="5">
    <source>
        <dbReference type="EMBL" id="CAE4598960.1"/>
    </source>
</evidence>
<comment type="similarity">
    <text evidence="1">Belongs to the protein disulfide isomerase family.</text>
</comment>
<proteinExistence type="inferred from homology"/>
<dbReference type="CDD" id="cd02961">
    <property type="entry name" value="PDI_a_family"/>
    <property type="match status" value="1"/>
</dbReference>
<organism evidence="5">
    <name type="scientific">Alexandrium monilatum</name>
    <dbReference type="NCBI Taxonomy" id="311494"/>
    <lineage>
        <taxon>Eukaryota</taxon>
        <taxon>Sar</taxon>
        <taxon>Alveolata</taxon>
        <taxon>Dinophyceae</taxon>
        <taxon>Gonyaulacales</taxon>
        <taxon>Pyrocystaceae</taxon>
        <taxon>Alexandrium</taxon>
    </lineage>
</organism>
<dbReference type="InterPro" id="IPR013766">
    <property type="entry name" value="Thioredoxin_domain"/>
</dbReference>
<name>A0A7S4UQ15_9DINO</name>
<evidence type="ECO:0000256" key="1">
    <source>
        <dbReference type="ARBA" id="ARBA00006347"/>
    </source>
</evidence>
<dbReference type="PANTHER" id="PTHR45672">
    <property type="entry name" value="PROTEIN DISULFIDE-ISOMERASE C17H9.14C-RELATED"/>
    <property type="match status" value="1"/>
</dbReference>
<gene>
    <name evidence="5" type="ORF">AMON00008_LOCUS28064</name>
</gene>
<evidence type="ECO:0000256" key="2">
    <source>
        <dbReference type="ARBA" id="ARBA00022729"/>
    </source>
</evidence>
<reference evidence="5" key="1">
    <citation type="submission" date="2021-01" db="EMBL/GenBank/DDBJ databases">
        <authorList>
            <person name="Corre E."/>
            <person name="Pelletier E."/>
            <person name="Niang G."/>
            <person name="Scheremetjew M."/>
            <person name="Finn R."/>
            <person name="Kale V."/>
            <person name="Holt S."/>
            <person name="Cochrane G."/>
            <person name="Meng A."/>
            <person name="Brown T."/>
            <person name="Cohen L."/>
        </authorList>
    </citation>
    <scope>NUCLEOTIDE SEQUENCE</scope>
    <source>
        <strain evidence="5">CCMP3105</strain>
    </source>
</reference>
<feature type="coiled-coil region" evidence="3">
    <location>
        <begin position="81"/>
        <end position="127"/>
    </location>
</feature>
<evidence type="ECO:0000256" key="3">
    <source>
        <dbReference type="SAM" id="Coils"/>
    </source>
</evidence>
<dbReference type="GO" id="GO:0006457">
    <property type="term" value="P:protein folding"/>
    <property type="evidence" value="ECO:0007669"/>
    <property type="project" value="TreeGrafter"/>
</dbReference>
<sequence length="169" mass="19317">MKPNWDRLMAEYKDHESILVADVDCTSSAGKAKCQEVKVRGYPTIKYGDPENLQDYKGGRTYQELSEWAGNLRPSCGPRNMQLCDEEKQKLIKELQALSQEERNALIKEKEETIEKLEANFTALSKEMFKNHKDLEEQKDAAVRAAKSKGLALLKSVHFLEGKKVKKEL</sequence>
<dbReference type="InterPro" id="IPR036249">
    <property type="entry name" value="Thioredoxin-like_sf"/>
</dbReference>
<dbReference type="GO" id="GO:0005783">
    <property type="term" value="C:endoplasmic reticulum"/>
    <property type="evidence" value="ECO:0007669"/>
    <property type="project" value="TreeGrafter"/>
</dbReference>
<accession>A0A7S4UQ15</accession>
<dbReference type="SUPFAM" id="SSF52833">
    <property type="entry name" value="Thioredoxin-like"/>
    <property type="match status" value="1"/>
</dbReference>
<dbReference type="AlphaFoldDB" id="A0A7S4UQ15"/>
<dbReference type="InterPro" id="IPR051063">
    <property type="entry name" value="PDI"/>
</dbReference>
<dbReference type="Gene3D" id="3.40.30.10">
    <property type="entry name" value="Glutaredoxin"/>
    <property type="match status" value="1"/>
</dbReference>